<evidence type="ECO:0000313" key="2">
    <source>
        <dbReference type="EMBL" id="OGC68950.1"/>
    </source>
</evidence>
<dbReference type="EMBL" id="MEWA01000029">
    <property type="protein sequence ID" value="OGC68950.1"/>
    <property type="molecule type" value="Genomic_DNA"/>
</dbReference>
<evidence type="ECO:0000259" key="1">
    <source>
        <dbReference type="PROSITE" id="PS51781"/>
    </source>
</evidence>
<gene>
    <name evidence="2" type="ORF">A2415_04080</name>
</gene>
<dbReference type="Pfam" id="PF08308">
    <property type="entry name" value="PEGA"/>
    <property type="match status" value="1"/>
</dbReference>
<organism evidence="2 3">
    <name type="scientific">candidate division WWE3 bacterium RIFOXYC1_FULL_39_7</name>
    <dbReference type="NCBI Taxonomy" id="1802643"/>
    <lineage>
        <taxon>Bacteria</taxon>
        <taxon>Katanobacteria</taxon>
    </lineage>
</organism>
<comment type="caution">
    <text evidence="2">The sequence shown here is derived from an EMBL/GenBank/DDBJ whole genome shotgun (WGS) entry which is preliminary data.</text>
</comment>
<accession>A0A1F4WHU5</accession>
<dbReference type="Proteomes" id="UP000179113">
    <property type="component" value="Unassembled WGS sequence"/>
</dbReference>
<evidence type="ECO:0000313" key="3">
    <source>
        <dbReference type="Proteomes" id="UP000179113"/>
    </source>
</evidence>
<dbReference type="InterPro" id="IPR003646">
    <property type="entry name" value="SH3-like_bac-type"/>
</dbReference>
<reference evidence="2 3" key="1">
    <citation type="journal article" date="2016" name="Nat. Commun.">
        <title>Thousands of microbial genomes shed light on interconnected biogeochemical processes in an aquifer system.</title>
        <authorList>
            <person name="Anantharaman K."/>
            <person name="Brown C.T."/>
            <person name="Hug L.A."/>
            <person name="Sharon I."/>
            <person name="Castelle C.J."/>
            <person name="Probst A.J."/>
            <person name="Thomas B.C."/>
            <person name="Singh A."/>
            <person name="Wilkins M.J."/>
            <person name="Karaoz U."/>
            <person name="Brodie E.L."/>
            <person name="Williams K.H."/>
            <person name="Hubbard S.S."/>
            <person name="Banfield J.F."/>
        </authorList>
    </citation>
    <scope>NUCLEOTIDE SEQUENCE [LARGE SCALE GENOMIC DNA]</scope>
</reference>
<feature type="domain" description="SH3b" evidence="1">
    <location>
        <begin position="308"/>
        <end position="374"/>
    </location>
</feature>
<dbReference type="PANTHER" id="PTHR36194">
    <property type="entry name" value="S-LAYER-LIKE PROTEIN"/>
    <property type="match status" value="1"/>
</dbReference>
<dbReference type="PANTHER" id="PTHR36194:SF1">
    <property type="entry name" value="S-LAYER-LIKE PROTEIN"/>
    <property type="match status" value="1"/>
</dbReference>
<dbReference type="InterPro" id="IPR013229">
    <property type="entry name" value="PEGA"/>
</dbReference>
<proteinExistence type="predicted"/>
<name>A0A1F4WHU5_UNCKA</name>
<dbReference type="PROSITE" id="PS51781">
    <property type="entry name" value="SH3B"/>
    <property type="match status" value="1"/>
</dbReference>
<dbReference type="AlphaFoldDB" id="A0A1F4WHU5"/>
<sequence>MLAIAGIIMVIYFGSEVLKNLDNLKGKAALTVEVLYGDAEVLINGNKEGPTPFNSKDITPGENKVTITAGDRTYETTIDFIANDKKYIHNVGIFRDLGTSDTFSSGQVFWFEKGNSGNVLRILSEPSDARVFIDNSEVGKSPYSSDKLSDGEYDLRVEMAGYESQTARINIKKGYTLNISLKLFPVPVPSKAVAFEGNEGFFDLSSDNSSVVSDTQNWAKAVVYWNKTRGINIANLGVNKELLFDYLIDYKGNVYDQDGIQVTNKEDYKKFAEADKGAYLGRTSDGLGLTQEAKASLLELETTSGLGGKKATVVETGTGWLRVRDAAGLNGVEIARVTVGQEYLVLEETTGWVKIKVSDTVQGWVSSDYVKVEGN</sequence>
<protein>
    <recommendedName>
        <fullName evidence="1">SH3b domain-containing protein</fullName>
    </recommendedName>
</protein>
<dbReference type="Gene3D" id="2.30.30.40">
    <property type="entry name" value="SH3 Domains"/>
    <property type="match status" value="1"/>
</dbReference>
<dbReference type="SMART" id="SM00287">
    <property type="entry name" value="SH3b"/>
    <property type="match status" value="1"/>
</dbReference>
<dbReference type="Pfam" id="PF08239">
    <property type="entry name" value="SH3_3"/>
    <property type="match status" value="1"/>
</dbReference>